<accession>A0ACD3A4T4</accession>
<evidence type="ECO:0000313" key="2">
    <source>
        <dbReference type="Proteomes" id="UP000308600"/>
    </source>
</evidence>
<reference evidence="1 2" key="1">
    <citation type="journal article" date="2019" name="Nat. Ecol. Evol.">
        <title>Megaphylogeny resolves global patterns of mushroom evolution.</title>
        <authorList>
            <person name="Varga T."/>
            <person name="Krizsan K."/>
            <person name="Foldi C."/>
            <person name="Dima B."/>
            <person name="Sanchez-Garcia M."/>
            <person name="Sanchez-Ramirez S."/>
            <person name="Szollosi G.J."/>
            <person name="Szarkandi J.G."/>
            <person name="Papp V."/>
            <person name="Albert L."/>
            <person name="Andreopoulos W."/>
            <person name="Angelini C."/>
            <person name="Antonin V."/>
            <person name="Barry K.W."/>
            <person name="Bougher N.L."/>
            <person name="Buchanan P."/>
            <person name="Buyck B."/>
            <person name="Bense V."/>
            <person name="Catcheside P."/>
            <person name="Chovatia M."/>
            <person name="Cooper J."/>
            <person name="Damon W."/>
            <person name="Desjardin D."/>
            <person name="Finy P."/>
            <person name="Geml J."/>
            <person name="Haridas S."/>
            <person name="Hughes K."/>
            <person name="Justo A."/>
            <person name="Karasinski D."/>
            <person name="Kautmanova I."/>
            <person name="Kiss B."/>
            <person name="Kocsube S."/>
            <person name="Kotiranta H."/>
            <person name="LaButti K.M."/>
            <person name="Lechner B.E."/>
            <person name="Liimatainen K."/>
            <person name="Lipzen A."/>
            <person name="Lukacs Z."/>
            <person name="Mihaltcheva S."/>
            <person name="Morgado L.N."/>
            <person name="Niskanen T."/>
            <person name="Noordeloos M.E."/>
            <person name="Ohm R.A."/>
            <person name="Ortiz-Santana B."/>
            <person name="Ovrebo C."/>
            <person name="Racz N."/>
            <person name="Riley R."/>
            <person name="Savchenko A."/>
            <person name="Shiryaev A."/>
            <person name="Soop K."/>
            <person name="Spirin V."/>
            <person name="Szebenyi C."/>
            <person name="Tomsovsky M."/>
            <person name="Tulloss R.E."/>
            <person name="Uehling J."/>
            <person name="Grigoriev I.V."/>
            <person name="Vagvolgyi C."/>
            <person name="Papp T."/>
            <person name="Martin F.M."/>
            <person name="Miettinen O."/>
            <person name="Hibbett D.S."/>
            <person name="Nagy L.G."/>
        </authorList>
    </citation>
    <scope>NUCLEOTIDE SEQUENCE [LARGE SCALE GENOMIC DNA]</scope>
    <source>
        <strain evidence="1 2">NL-1719</strain>
    </source>
</reference>
<gene>
    <name evidence="1" type="ORF">BDN72DRAFT_850283</name>
</gene>
<organism evidence="1 2">
    <name type="scientific">Pluteus cervinus</name>
    <dbReference type="NCBI Taxonomy" id="181527"/>
    <lineage>
        <taxon>Eukaryota</taxon>
        <taxon>Fungi</taxon>
        <taxon>Dikarya</taxon>
        <taxon>Basidiomycota</taxon>
        <taxon>Agaricomycotina</taxon>
        <taxon>Agaricomycetes</taxon>
        <taxon>Agaricomycetidae</taxon>
        <taxon>Agaricales</taxon>
        <taxon>Pluteineae</taxon>
        <taxon>Pluteaceae</taxon>
        <taxon>Pluteus</taxon>
    </lineage>
</organism>
<dbReference type="EMBL" id="ML208739">
    <property type="protein sequence ID" value="TFK60730.1"/>
    <property type="molecule type" value="Genomic_DNA"/>
</dbReference>
<name>A0ACD3A4T4_9AGAR</name>
<protein>
    <submittedName>
        <fullName evidence="1">Uncharacterized protein</fullName>
    </submittedName>
</protein>
<proteinExistence type="predicted"/>
<keyword evidence="2" id="KW-1185">Reference proteome</keyword>
<evidence type="ECO:0000313" key="1">
    <source>
        <dbReference type="EMBL" id="TFK60730.1"/>
    </source>
</evidence>
<sequence length="78" mass="8699">MPSSFSRSHVFPTRPLPSFPAQRVHLVLVVISLNAAHVPPHHHVSDDAKSWFCWRLHGVQLNLRSTAPGTNIPNTSWG</sequence>
<dbReference type="Proteomes" id="UP000308600">
    <property type="component" value="Unassembled WGS sequence"/>
</dbReference>